<dbReference type="EMBL" id="JACEIK010000216">
    <property type="protein sequence ID" value="MCD7452578.1"/>
    <property type="molecule type" value="Genomic_DNA"/>
</dbReference>
<accession>A0ABS8S191</accession>
<organism evidence="1 2">
    <name type="scientific">Datura stramonium</name>
    <name type="common">Jimsonweed</name>
    <name type="synonym">Common thornapple</name>
    <dbReference type="NCBI Taxonomy" id="4076"/>
    <lineage>
        <taxon>Eukaryota</taxon>
        <taxon>Viridiplantae</taxon>
        <taxon>Streptophyta</taxon>
        <taxon>Embryophyta</taxon>
        <taxon>Tracheophyta</taxon>
        <taxon>Spermatophyta</taxon>
        <taxon>Magnoliopsida</taxon>
        <taxon>eudicotyledons</taxon>
        <taxon>Gunneridae</taxon>
        <taxon>Pentapetalae</taxon>
        <taxon>asterids</taxon>
        <taxon>lamiids</taxon>
        <taxon>Solanales</taxon>
        <taxon>Solanaceae</taxon>
        <taxon>Solanoideae</taxon>
        <taxon>Datureae</taxon>
        <taxon>Datura</taxon>
    </lineage>
</organism>
<proteinExistence type="predicted"/>
<sequence>MIKTRGAPLDCVGIYCLCDVEEASSVQDEIFIFALKHYSNIIRHHESCSAFFISPTEIEGPKMQPHFLYQVAKTLKRVTSSFKFKEIGRLKMSAYISLISSLMR</sequence>
<keyword evidence="2" id="KW-1185">Reference proteome</keyword>
<gene>
    <name evidence="1" type="ORF">HAX54_017497</name>
</gene>
<evidence type="ECO:0000313" key="2">
    <source>
        <dbReference type="Proteomes" id="UP000823775"/>
    </source>
</evidence>
<evidence type="ECO:0000313" key="1">
    <source>
        <dbReference type="EMBL" id="MCD7452578.1"/>
    </source>
</evidence>
<name>A0ABS8S191_DATST</name>
<protein>
    <submittedName>
        <fullName evidence="1">Uncharacterized protein</fullName>
    </submittedName>
</protein>
<dbReference type="Proteomes" id="UP000823775">
    <property type="component" value="Unassembled WGS sequence"/>
</dbReference>
<comment type="caution">
    <text evidence="1">The sequence shown here is derived from an EMBL/GenBank/DDBJ whole genome shotgun (WGS) entry which is preliminary data.</text>
</comment>
<reference evidence="1 2" key="1">
    <citation type="journal article" date="2021" name="BMC Genomics">
        <title>Datura genome reveals duplications of psychoactive alkaloid biosynthetic genes and high mutation rate following tissue culture.</title>
        <authorList>
            <person name="Rajewski A."/>
            <person name="Carter-House D."/>
            <person name="Stajich J."/>
            <person name="Litt A."/>
        </authorList>
    </citation>
    <scope>NUCLEOTIDE SEQUENCE [LARGE SCALE GENOMIC DNA]</scope>
    <source>
        <strain evidence="1">AR-01</strain>
    </source>
</reference>